<evidence type="ECO:0000313" key="2">
    <source>
        <dbReference type="EMBL" id="HJA84117.1"/>
    </source>
</evidence>
<proteinExistence type="predicted"/>
<organism evidence="2 3">
    <name type="scientific">Candidatus Bacteroides intestinavium</name>
    <dbReference type="NCBI Taxonomy" id="2838469"/>
    <lineage>
        <taxon>Bacteria</taxon>
        <taxon>Pseudomonadati</taxon>
        <taxon>Bacteroidota</taxon>
        <taxon>Bacteroidia</taxon>
        <taxon>Bacteroidales</taxon>
        <taxon>Bacteroidaceae</taxon>
        <taxon>Bacteroides</taxon>
    </lineage>
</organism>
<sequence>MKESHLNRARRFLQRRGIELQNLAGFSFMKRYTPVSRHHSIQNKYGPGLLVLRLKDGSEKVLTLHARHHPSSVVRYLIQGNIPFENLHRPASRESTPEASAKTYRRPSLYLFWHAILCLLAFSLGFYLAGILGDTDGVLLSLPFFALAVYWAYVLQTRFCYVTLDGKGLHVHSMGRVVSYPYEQLLKINFDFAREQQFTHVMEVLETDYRYHLYYIGRVPRTHLQEICQRLCRAGIDATCSLNTEKRYYGDVYHVQ</sequence>
<accession>A0A9D2HU65</accession>
<keyword evidence="1" id="KW-1133">Transmembrane helix</keyword>
<evidence type="ECO:0008006" key="4">
    <source>
        <dbReference type="Google" id="ProtNLM"/>
    </source>
</evidence>
<keyword evidence="1" id="KW-0812">Transmembrane</keyword>
<dbReference type="EMBL" id="DWZE01000110">
    <property type="protein sequence ID" value="HJA84117.1"/>
    <property type="molecule type" value="Genomic_DNA"/>
</dbReference>
<feature type="transmembrane region" description="Helical" evidence="1">
    <location>
        <begin position="110"/>
        <end position="132"/>
    </location>
</feature>
<evidence type="ECO:0000313" key="3">
    <source>
        <dbReference type="Proteomes" id="UP000823860"/>
    </source>
</evidence>
<reference evidence="2" key="1">
    <citation type="journal article" date="2021" name="PeerJ">
        <title>Extensive microbial diversity within the chicken gut microbiome revealed by metagenomics and culture.</title>
        <authorList>
            <person name="Gilroy R."/>
            <person name="Ravi A."/>
            <person name="Getino M."/>
            <person name="Pursley I."/>
            <person name="Horton D.L."/>
            <person name="Alikhan N.F."/>
            <person name="Baker D."/>
            <person name="Gharbi K."/>
            <person name="Hall N."/>
            <person name="Watson M."/>
            <person name="Adriaenssens E.M."/>
            <person name="Foster-Nyarko E."/>
            <person name="Jarju S."/>
            <person name="Secka A."/>
            <person name="Antonio M."/>
            <person name="Oren A."/>
            <person name="Chaudhuri R.R."/>
            <person name="La Ragione R."/>
            <person name="Hildebrand F."/>
            <person name="Pallen M.J."/>
        </authorList>
    </citation>
    <scope>NUCLEOTIDE SEQUENCE</scope>
    <source>
        <strain evidence="2">ChiHecec1B25-7008</strain>
    </source>
</reference>
<name>A0A9D2HU65_9BACE</name>
<evidence type="ECO:0000256" key="1">
    <source>
        <dbReference type="SAM" id="Phobius"/>
    </source>
</evidence>
<protein>
    <recommendedName>
        <fullName evidence="4">Transmembrane protein</fullName>
    </recommendedName>
</protein>
<dbReference type="AlphaFoldDB" id="A0A9D2HU65"/>
<reference evidence="2" key="2">
    <citation type="submission" date="2021-04" db="EMBL/GenBank/DDBJ databases">
        <authorList>
            <person name="Gilroy R."/>
        </authorList>
    </citation>
    <scope>NUCLEOTIDE SEQUENCE</scope>
    <source>
        <strain evidence="2">ChiHecec1B25-7008</strain>
    </source>
</reference>
<comment type="caution">
    <text evidence="2">The sequence shown here is derived from an EMBL/GenBank/DDBJ whole genome shotgun (WGS) entry which is preliminary data.</text>
</comment>
<feature type="transmembrane region" description="Helical" evidence="1">
    <location>
        <begin position="138"/>
        <end position="155"/>
    </location>
</feature>
<keyword evidence="1" id="KW-0472">Membrane</keyword>
<dbReference type="Proteomes" id="UP000823860">
    <property type="component" value="Unassembled WGS sequence"/>
</dbReference>
<gene>
    <name evidence="2" type="ORF">H9785_09135</name>
</gene>